<reference evidence="6 7" key="1">
    <citation type="submission" date="2023-12" db="EMBL/GenBank/DDBJ databases">
        <title>Amycolatopsis sp. V23-08.</title>
        <authorList>
            <person name="Somphong A."/>
        </authorList>
    </citation>
    <scope>NUCLEOTIDE SEQUENCE [LARGE SCALE GENOMIC DNA]</scope>
    <source>
        <strain evidence="6 7">V23-08</strain>
    </source>
</reference>
<protein>
    <submittedName>
        <fullName evidence="6">TetR/AcrR family transcriptional regulator</fullName>
    </submittedName>
</protein>
<feature type="domain" description="HTH tetR-type" evidence="5">
    <location>
        <begin position="9"/>
        <end position="69"/>
    </location>
</feature>
<dbReference type="EMBL" id="JAYFSI010000019">
    <property type="protein sequence ID" value="MEA5367056.1"/>
    <property type="molecule type" value="Genomic_DNA"/>
</dbReference>
<evidence type="ECO:0000313" key="6">
    <source>
        <dbReference type="EMBL" id="MEA5367056.1"/>
    </source>
</evidence>
<dbReference type="Gene3D" id="1.10.357.10">
    <property type="entry name" value="Tetracycline Repressor, domain 2"/>
    <property type="match status" value="1"/>
</dbReference>
<dbReference type="SUPFAM" id="SSF48498">
    <property type="entry name" value="Tetracyclin repressor-like, C-terminal domain"/>
    <property type="match status" value="1"/>
</dbReference>
<dbReference type="InterPro" id="IPR036271">
    <property type="entry name" value="Tet_transcr_reg_TetR-rel_C_sf"/>
</dbReference>
<dbReference type="RefSeq" id="WP_323336746.1">
    <property type="nucleotide sequence ID" value="NZ_JAYFSI010000019.1"/>
</dbReference>
<accession>A0ABU5RPB3</accession>
<proteinExistence type="predicted"/>
<keyword evidence="1" id="KW-0805">Transcription regulation</keyword>
<name>A0ABU5RPB3_9PSEU</name>
<gene>
    <name evidence="6" type="ORF">VA596_46520</name>
</gene>
<sequence length="180" mass="19787">MPDTRRRGDDLVRAIYSSALAELAESSFEELSFEKIALRARTGKAALYRRWSTTADLVLDALTDPAAGFGETRPPRTGSLRGDLMVLLGGFAWILDEPHGRALVQLITQRQRHPALFERVRELVFRPRQELIQELLGKAGTARLAAVGPRLVLVAHIESGPVSEAEVEAIVDEVLLPLVG</sequence>
<evidence type="ECO:0000256" key="3">
    <source>
        <dbReference type="ARBA" id="ARBA00023163"/>
    </source>
</evidence>
<dbReference type="InterPro" id="IPR050109">
    <property type="entry name" value="HTH-type_TetR-like_transc_reg"/>
</dbReference>
<feature type="DNA-binding region" description="H-T-H motif" evidence="4">
    <location>
        <begin position="32"/>
        <end position="51"/>
    </location>
</feature>
<dbReference type="InterPro" id="IPR009057">
    <property type="entry name" value="Homeodomain-like_sf"/>
</dbReference>
<dbReference type="Pfam" id="PF16859">
    <property type="entry name" value="TetR_C_11"/>
    <property type="match status" value="1"/>
</dbReference>
<organism evidence="6 7">
    <name type="scientific">Amycolatopsis heterodermiae</name>
    <dbReference type="NCBI Taxonomy" id="3110235"/>
    <lineage>
        <taxon>Bacteria</taxon>
        <taxon>Bacillati</taxon>
        <taxon>Actinomycetota</taxon>
        <taxon>Actinomycetes</taxon>
        <taxon>Pseudonocardiales</taxon>
        <taxon>Pseudonocardiaceae</taxon>
        <taxon>Amycolatopsis</taxon>
    </lineage>
</organism>
<dbReference type="PROSITE" id="PS50977">
    <property type="entry name" value="HTH_TETR_2"/>
    <property type="match status" value="1"/>
</dbReference>
<dbReference type="InterPro" id="IPR011075">
    <property type="entry name" value="TetR_C"/>
</dbReference>
<dbReference type="PANTHER" id="PTHR30055">
    <property type="entry name" value="HTH-TYPE TRANSCRIPTIONAL REGULATOR RUTR"/>
    <property type="match status" value="1"/>
</dbReference>
<evidence type="ECO:0000259" key="5">
    <source>
        <dbReference type="PROSITE" id="PS50977"/>
    </source>
</evidence>
<keyword evidence="7" id="KW-1185">Reference proteome</keyword>
<evidence type="ECO:0000313" key="7">
    <source>
        <dbReference type="Proteomes" id="UP001304298"/>
    </source>
</evidence>
<evidence type="ECO:0000256" key="1">
    <source>
        <dbReference type="ARBA" id="ARBA00023015"/>
    </source>
</evidence>
<keyword evidence="3" id="KW-0804">Transcription</keyword>
<comment type="caution">
    <text evidence="6">The sequence shown here is derived from an EMBL/GenBank/DDBJ whole genome shotgun (WGS) entry which is preliminary data.</text>
</comment>
<dbReference type="SUPFAM" id="SSF46689">
    <property type="entry name" value="Homeodomain-like"/>
    <property type="match status" value="1"/>
</dbReference>
<dbReference type="Pfam" id="PF00440">
    <property type="entry name" value="TetR_N"/>
    <property type="match status" value="1"/>
</dbReference>
<dbReference type="InterPro" id="IPR001647">
    <property type="entry name" value="HTH_TetR"/>
</dbReference>
<evidence type="ECO:0000256" key="4">
    <source>
        <dbReference type="PROSITE-ProRule" id="PRU00335"/>
    </source>
</evidence>
<evidence type="ECO:0000256" key="2">
    <source>
        <dbReference type="ARBA" id="ARBA00023125"/>
    </source>
</evidence>
<dbReference type="PANTHER" id="PTHR30055:SF148">
    <property type="entry name" value="TETR-FAMILY TRANSCRIPTIONAL REGULATOR"/>
    <property type="match status" value="1"/>
</dbReference>
<dbReference type="Proteomes" id="UP001304298">
    <property type="component" value="Unassembled WGS sequence"/>
</dbReference>
<dbReference type="Gene3D" id="1.10.10.60">
    <property type="entry name" value="Homeodomain-like"/>
    <property type="match status" value="1"/>
</dbReference>
<keyword evidence="2 4" id="KW-0238">DNA-binding</keyword>